<evidence type="ECO:0008006" key="4">
    <source>
        <dbReference type="Google" id="ProtNLM"/>
    </source>
</evidence>
<comment type="caution">
    <text evidence="2">The sequence shown here is derived from an EMBL/GenBank/DDBJ whole genome shotgun (WGS) entry which is preliminary data.</text>
</comment>
<organism evidence="2 3">
    <name type="scientific">Steroidobacter flavus</name>
    <dbReference type="NCBI Taxonomy" id="1842136"/>
    <lineage>
        <taxon>Bacteria</taxon>
        <taxon>Pseudomonadati</taxon>
        <taxon>Pseudomonadota</taxon>
        <taxon>Gammaproteobacteria</taxon>
        <taxon>Steroidobacterales</taxon>
        <taxon>Steroidobacteraceae</taxon>
        <taxon>Steroidobacter</taxon>
    </lineage>
</organism>
<dbReference type="PROSITE" id="PS51257">
    <property type="entry name" value="PROKAR_LIPOPROTEIN"/>
    <property type="match status" value="1"/>
</dbReference>
<proteinExistence type="predicted"/>
<accession>A0ABV8T2T3</accession>
<name>A0ABV8T2T3_9GAMM</name>
<protein>
    <recommendedName>
        <fullName evidence="4">Lipoprotein</fullName>
    </recommendedName>
</protein>
<feature type="signal peptide" evidence="1">
    <location>
        <begin position="1"/>
        <end position="23"/>
    </location>
</feature>
<keyword evidence="3" id="KW-1185">Reference proteome</keyword>
<sequence>MRSRNWALRGVVIAVAATLAGCAVVKINHDATDSVEHSGGEETGKELANRACHKAGGVRAEVISTVQKDEAAQGDKARYVTTFRCLY</sequence>
<dbReference type="RefSeq" id="WP_380605318.1">
    <property type="nucleotide sequence ID" value="NZ_JBHSDU010000015.1"/>
</dbReference>
<feature type="chain" id="PRO_5046124081" description="Lipoprotein" evidence="1">
    <location>
        <begin position="24"/>
        <end position="87"/>
    </location>
</feature>
<dbReference type="EMBL" id="JBHSDU010000015">
    <property type="protein sequence ID" value="MFC4314271.1"/>
    <property type="molecule type" value="Genomic_DNA"/>
</dbReference>
<evidence type="ECO:0000313" key="2">
    <source>
        <dbReference type="EMBL" id="MFC4314271.1"/>
    </source>
</evidence>
<evidence type="ECO:0000256" key="1">
    <source>
        <dbReference type="SAM" id="SignalP"/>
    </source>
</evidence>
<reference evidence="3" key="1">
    <citation type="journal article" date="2019" name="Int. J. Syst. Evol. Microbiol.">
        <title>The Global Catalogue of Microorganisms (GCM) 10K type strain sequencing project: providing services to taxonomists for standard genome sequencing and annotation.</title>
        <authorList>
            <consortium name="The Broad Institute Genomics Platform"/>
            <consortium name="The Broad Institute Genome Sequencing Center for Infectious Disease"/>
            <person name="Wu L."/>
            <person name="Ma J."/>
        </authorList>
    </citation>
    <scope>NUCLEOTIDE SEQUENCE [LARGE SCALE GENOMIC DNA]</scope>
    <source>
        <strain evidence="3">CGMCC 1.10759</strain>
    </source>
</reference>
<dbReference type="Proteomes" id="UP001595904">
    <property type="component" value="Unassembled WGS sequence"/>
</dbReference>
<evidence type="ECO:0000313" key="3">
    <source>
        <dbReference type="Proteomes" id="UP001595904"/>
    </source>
</evidence>
<keyword evidence="1" id="KW-0732">Signal</keyword>
<gene>
    <name evidence="2" type="ORF">ACFPN2_34725</name>
</gene>